<dbReference type="InterPro" id="IPR029066">
    <property type="entry name" value="PLP-binding_barrel"/>
</dbReference>
<dbReference type="STRING" id="1914305.BLW93_04280"/>
<evidence type="ECO:0000313" key="17">
    <source>
        <dbReference type="EMBL" id="OMH40621.1"/>
    </source>
</evidence>
<dbReference type="PRINTS" id="PR01179">
    <property type="entry name" value="ODADCRBXLASE"/>
</dbReference>
<dbReference type="InterPro" id="IPR002986">
    <property type="entry name" value="DAP_deCOOHase_LysA"/>
</dbReference>
<dbReference type="GO" id="GO:0008836">
    <property type="term" value="F:diaminopimelate decarboxylase activity"/>
    <property type="evidence" value="ECO:0007669"/>
    <property type="project" value="UniProtKB-UniRule"/>
</dbReference>
<dbReference type="InterPro" id="IPR022657">
    <property type="entry name" value="De-COase2_CS"/>
</dbReference>
<dbReference type="Gene3D" id="2.40.37.10">
    <property type="entry name" value="Lyase, Ornithine Decarboxylase, Chain A, domain 1"/>
    <property type="match status" value="1"/>
</dbReference>
<dbReference type="Pfam" id="PF02784">
    <property type="entry name" value="Orn_Arg_deC_N"/>
    <property type="match status" value="1"/>
</dbReference>
<comment type="catalytic activity">
    <reaction evidence="7 12 14">
        <text>meso-2,6-diaminopimelate + H(+) = L-lysine + CO2</text>
        <dbReference type="Rhea" id="RHEA:15101"/>
        <dbReference type="ChEBI" id="CHEBI:15378"/>
        <dbReference type="ChEBI" id="CHEBI:16526"/>
        <dbReference type="ChEBI" id="CHEBI:32551"/>
        <dbReference type="ChEBI" id="CHEBI:57791"/>
        <dbReference type="EC" id="4.1.1.20"/>
    </reaction>
</comment>
<feature type="domain" description="Orn/DAP/Arg decarboxylase 2 C-terminal" evidence="15">
    <location>
        <begin position="34"/>
        <end position="373"/>
    </location>
</feature>
<evidence type="ECO:0000256" key="12">
    <source>
        <dbReference type="HAMAP-Rule" id="MF_02120"/>
    </source>
</evidence>
<accession>A0A1R1MLE2</accession>
<dbReference type="AlphaFoldDB" id="A0A1R1MLE2"/>
<gene>
    <name evidence="12" type="primary">lysA</name>
    <name evidence="17" type="ORF">BLW93_04280</name>
</gene>
<evidence type="ECO:0000256" key="13">
    <source>
        <dbReference type="PIRSR" id="PIRSR600183-50"/>
    </source>
</evidence>
<feature type="binding site" evidence="12">
    <location>
        <position position="281"/>
    </location>
    <ligand>
        <name>substrate</name>
    </ligand>
</feature>
<dbReference type="InterPro" id="IPR009006">
    <property type="entry name" value="Ala_racemase/Decarboxylase_C"/>
</dbReference>
<evidence type="ECO:0000256" key="11">
    <source>
        <dbReference type="ARBA" id="ARBA00074972"/>
    </source>
</evidence>
<evidence type="ECO:0000256" key="6">
    <source>
        <dbReference type="ARBA" id="ARBA00023239"/>
    </source>
</evidence>
<comment type="cofactor">
    <cofactor evidence="1 12 13 14">
        <name>pyridoxal 5'-phosphate</name>
        <dbReference type="ChEBI" id="CHEBI:597326"/>
    </cofactor>
</comment>
<feature type="binding site" evidence="12">
    <location>
        <position position="375"/>
    </location>
    <ligand>
        <name>substrate</name>
    </ligand>
</feature>
<evidence type="ECO:0000313" key="18">
    <source>
        <dbReference type="Proteomes" id="UP000187408"/>
    </source>
</evidence>
<feature type="binding site" evidence="12">
    <location>
        <position position="321"/>
    </location>
    <ligand>
        <name>substrate</name>
    </ligand>
</feature>
<organism evidence="17 18">
    <name type="scientific">Desulfurobacterium indicum</name>
    <dbReference type="NCBI Taxonomy" id="1914305"/>
    <lineage>
        <taxon>Bacteria</taxon>
        <taxon>Pseudomonadati</taxon>
        <taxon>Aquificota</taxon>
        <taxon>Aquificia</taxon>
        <taxon>Desulfurobacteriales</taxon>
        <taxon>Desulfurobacteriaceae</taxon>
        <taxon>Desulfurobacterium</taxon>
    </lineage>
</organism>
<keyword evidence="3 12" id="KW-0210">Decarboxylase</keyword>
<sequence>MEKLFPFIEYRGRKLFVEDVDVQAIAKRIGTPVYVYSKAAFSYWFNEFDSAFNDVEHLTAFAVKSCSNIAILRLLAEMGAGADTVSAGEIFRAINAGIAPEKIVFAGVGKRKDEMEYALSHGILMFNVESRQELETLNKVAEKLRKRARIAIRVNPDVDPKTHPYISTGLRTSKFGIDYDEAFDVYMKAKEMEWVEPIGIHFHIGSQILDVSPFEEASAKVADLVKALRDKGLDIEYFDAGGGLGINYHPEENPPSSSSLAERIVPFVKELDCKLILEPGRRISGNSGFLLTEVLYIKRKEGKIFYIVDAAMNDCMRPSLYDAYHHIVPAEKKENIEIVDVVGPVCETGDILAKERELGKCEQGDILAVLSAGAYGFSMSSNYNSRVRPAEILVSGSKFEVIRERETFGSLIEGEKIV</sequence>
<comment type="pathway">
    <text evidence="8 12 14">Amino-acid biosynthesis; L-lysine biosynthesis via DAP pathway; L-lysine from DL-2,6-diaminopimelate: step 1/1.</text>
</comment>
<feature type="binding site" evidence="12">
    <location>
        <position position="375"/>
    </location>
    <ligand>
        <name>pyridoxal 5'-phosphate</name>
        <dbReference type="ChEBI" id="CHEBI:597326"/>
    </ligand>
</feature>
<dbReference type="SUPFAM" id="SSF51419">
    <property type="entry name" value="PLP-binding barrel"/>
    <property type="match status" value="1"/>
</dbReference>
<evidence type="ECO:0000256" key="8">
    <source>
        <dbReference type="ARBA" id="ARBA00060643"/>
    </source>
</evidence>
<comment type="function">
    <text evidence="12">Specifically catalyzes the decarboxylation of meso-diaminopimelate (meso-DAP) to L-lysine.</text>
</comment>
<keyword evidence="2 12" id="KW-0028">Amino-acid biosynthesis</keyword>
<evidence type="ECO:0000256" key="1">
    <source>
        <dbReference type="ARBA" id="ARBA00001933"/>
    </source>
</evidence>
<feature type="domain" description="Orn/DAP/Arg decarboxylase 2 N-terminal" evidence="16">
    <location>
        <begin position="45"/>
        <end position="284"/>
    </location>
</feature>
<evidence type="ECO:0000256" key="7">
    <source>
        <dbReference type="ARBA" id="ARBA00050464"/>
    </source>
</evidence>
<dbReference type="PANTHER" id="PTHR43727:SF2">
    <property type="entry name" value="GROUP IV DECARBOXYLASE"/>
    <property type="match status" value="1"/>
</dbReference>
<dbReference type="PANTHER" id="PTHR43727">
    <property type="entry name" value="DIAMINOPIMELATE DECARBOXYLASE"/>
    <property type="match status" value="1"/>
</dbReference>
<evidence type="ECO:0000259" key="16">
    <source>
        <dbReference type="Pfam" id="PF02784"/>
    </source>
</evidence>
<feature type="modified residue" description="N6-(pyridoxal phosphate)lysine" evidence="12 13">
    <location>
        <position position="64"/>
    </location>
</feature>
<evidence type="ECO:0000259" key="15">
    <source>
        <dbReference type="Pfam" id="PF00278"/>
    </source>
</evidence>
<dbReference type="GO" id="GO:0009089">
    <property type="term" value="P:lysine biosynthetic process via diaminopimelate"/>
    <property type="evidence" value="ECO:0007669"/>
    <property type="project" value="UniProtKB-UniRule"/>
</dbReference>
<protein>
    <recommendedName>
        <fullName evidence="11 12">Diaminopimelate decarboxylase</fullName>
        <shortName evidence="12">DAP decarboxylase</shortName>
        <shortName evidence="12">DAPDC</shortName>
        <ecNumber evidence="10 12">4.1.1.20</ecNumber>
    </recommendedName>
</protein>
<evidence type="ECO:0000256" key="10">
    <source>
        <dbReference type="ARBA" id="ARBA00066427"/>
    </source>
</evidence>
<keyword evidence="5 12" id="KW-0457">Lysine biosynthesis</keyword>
<dbReference type="CDD" id="cd06828">
    <property type="entry name" value="PLPDE_III_DapDC"/>
    <property type="match status" value="1"/>
</dbReference>
<feature type="active site" description="Proton donor" evidence="13">
    <location>
        <position position="346"/>
    </location>
</feature>
<evidence type="ECO:0000256" key="14">
    <source>
        <dbReference type="RuleBase" id="RU003738"/>
    </source>
</evidence>
<evidence type="ECO:0000256" key="9">
    <source>
        <dbReference type="ARBA" id="ARBA00060983"/>
    </source>
</evidence>
<feature type="binding site" evidence="12">
    <location>
        <position position="347"/>
    </location>
    <ligand>
        <name>substrate</name>
    </ligand>
</feature>
<evidence type="ECO:0000256" key="2">
    <source>
        <dbReference type="ARBA" id="ARBA00022605"/>
    </source>
</evidence>
<dbReference type="InterPro" id="IPR000183">
    <property type="entry name" value="Orn/DAP/Arg_de-COase"/>
</dbReference>
<reference evidence="17 18" key="1">
    <citation type="submission" date="2016-10" db="EMBL/GenBank/DDBJ databases">
        <title>Genome sequence of a sulfur-reducing bacterium Desulfurobacterium indicum K6013.</title>
        <authorList>
            <person name="Cao J."/>
            <person name="Shao Z."/>
            <person name="Alain K."/>
            <person name="Jebbar M."/>
        </authorList>
    </citation>
    <scope>NUCLEOTIDE SEQUENCE [LARGE SCALE GENOMIC DNA]</scope>
    <source>
        <strain evidence="17 18">K6013</strain>
    </source>
</reference>
<dbReference type="UniPathway" id="UPA00034">
    <property type="reaction ID" value="UER00027"/>
</dbReference>
<dbReference type="OrthoDB" id="9802241at2"/>
<dbReference type="FunFam" id="3.20.20.10:FF:000003">
    <property type="entry name" value="Diaminopimelate decarboxylase"/>
    <property type="match status" value="1"/>
</dbReference>
<dbReference type="FunFam" id="2.40.37.10:FF:000003">
    <property type="entry name" value="Diaminopimelate decarboxylase"/>
    <property type="match status" value="1"/>
</dbReference>
<keyword evidence="6 12" id="KW-0456">Lyase</keyword>
<keyword evidence="18" id="KW-1185">Reference proteome</keyword>
<comment type="caution">
    <text evidence="17">The sequence shown here is derived from an EMBL/GenBank/DDBJ whole genome shotgun (WGS) entry which is preliminary data.</text>
</comment>
<dbReference type="InterPro" id="IPR022653">
    <property type="entry name" value="De-COase2_pyr-phos_BS"/>
</dbReference>
<dbReference type="NCBIfam" id="TIGR01048">
    <property type="entry name" value="lysA"/>
    <property type="match status" value="1"/>
</dbReference>
<feature type="binding site" evidence="12">
    <location>
        <position position="243"/>
    </location>
    <ligand>
        <name>pyridoxal 5'-phosphate</name>
        <dbReference type="ChEBI" id="CHEBI:597326"/>
    </ligand>
</feature>
<keyword evidence="4 12" id="KW-0663">Pyridoxal phosphate</keyword>
<feature type="binding site" evidence="12">
    <location>
        <position position="317"/>
    </location>
    <ligand>
        <name>substrate</name>
    </ligand>
</feature>
<dbReference type="HAMAP" id="MF_02120">
    <property type="entry name" value="LysA"/>
    <property type="match status" value="1"/>
</dbReference>
<dbReference type="Proteomes" id="UP000187408">
    <property type="component" value="Unassembled WGS sequence"/>
</dbReference>
<dbReference type="PRINTS" id="PR01181">
    <property type="entry name" value="DAPDCRBXLASE"/>
</dbReference>
<feature type="binding site" evidence="12">
    <location>
        <begin position="278"/>
        <end position="281"/>
    </location>
    <ligand>
        <name>pyridoxal 5'-phosphate</name>
        <dbReference type="ChEBI" id="CHEBI:597326"/>
    </ligand>
</feature>
<comment type="subunit">
    <text evidence="12">Homodimer.</text>
</comment>
<dbReference type="EC" id="4.1.1.20" evidence="10 12"/>
<dbReference type="RefSeq" id="WP_076712878.1">
    <property type="nucleotide sequence ID" value="NZ_MOEN01000012.1"/>
</dbReference>
<evidence type="ECO:0000256" key="5">
    <source>
        <dbReference type="ARBA" id="ARBA00023154"/>
    </source>
</evidence>
<dbReference type="Gene3D" id="3.20.20.10">
    <property type="entry name" value="Alanine racemase"/>
    <property type="match status" value="1"/>
</dbReference>
<dbReference type="SUPFAM" id="SSF50621">
    <property type="entry name" value="Alanine racemase C-terminal domain-like"/>
    <property type="match status" value="1"/>
</dbReference>
<name>A0A1R1MLE2_9BACT</name>
<dbReference type="InterPro" id="IPR022643">
    <property type="entry name" value="De-COase2_C"/>
</dbReference>
<evidence type="ECO:0000256" key="4">
    <source>
        <dbReference type="ARBA" id="ARBA00022898"/>
    </source>
</evidence>
<dbReference type="GO" id="GO:0030170">
    <property type="term" value="F:pyridoxal phosphate binding"/>
    <property type="evidence" value="ECO:0007669"/>
    <property type="project" value="UniProtKB-UniRule"/>
</dbReference>
<dbReference type="PROSITE" id="PS00879">
    <property type="entry name" value="ODR_DC_2_2"/>
    <property type="match status" value="1"/>
</dbReference>
<dbReference type="PROSITE" id="PS00878">
    <property type="entry name" value="ODR_DC_2_1"/>
    <property type="match status" value="1"/>
</dbReference>
<evidence type="ECO:0000256" key="3">
    <source>
        <dbReference type="ARBA" id="ARBA00022793"/>
    </source>
</evidence>
<proteinExistence type="inferred from homology"/>
<dbReference type="Pfam" id="PF00278">
    <property type="entry name" value="Orn_DAP_Arg_deC"/>
    <property type="match status" value="1"/>
</dbReference>
<dbReference type="EMBL" id="MOEN01000012">
    <property type="protein sequence ID" value="OMH40621.1"/>
    <property type="molecule type" value="Genomic_DNA"/>
</dbReference>
<dbReference type="InterPro" id="IPR022644">
    <property type="entry name" value="De-COase2_N"/>
</dbReference>
<comment type="similarity">
    <text evidence="9 12">Belongs to the Orn/Lys/Arg decarboxylase class-II family. LysA subfamily.</text>
</comment>